<evidence type="ECO:0000256" key="9">
    <source>
        <dbReference type="PROSITE-ProRule" id="PRU01363"/>
    </source>
</evidence>
<dbReference type="GO" id="GO:0008270">
    <property type="term" value="F:zinc ion binding"/>
    <property type="evidence" value="ECO:0007669"/>
    <property type="project" value="InterPro"/>
</dbReference>
<dbReference type="InterPro" id="IPR016039">
    <property type="entry name" value="Thiolase-like"/>
</dbReference>
<feature type="region of interest" description="N-terminal hotdog fold" evidence="9">
    <location>
        <begin position="923"/>
        <end position="1046"/>
    </location>
</feature>
<dbReference type="SMART" id="SM00822">
    <property type="entry name" value="PKS_KR"/>
    <property type="match status" value="1"/>
</dbReference>
<dbReference type="SMART" id="SM00829">
    <property type="entry name" value="PKS_ER"/>
    <property type="match status" value="1"/>
</dbReference>
<dbReference type="GO" id="GO:0016491">
    <property type="term" value="F:oxidoreductase activity"/>
    <property type="evidence" value="ECO:0007669"/>
    <property type="project" value="InterPro"/>
</dbReference>
<dbReference type="CDD" id="cd00833">
    <property type="entry name" value="PKS"/>
    <property type="match status" value="1"/>
</dbReference>
<name>A0A1E5PHM2_9ACTN</name>
<dbReference type="InterPro" id="IPR013217">
    <property type="entry name" value="Methyltransf_12"/>
</dbReference>
<dbReference type="PROSITE" id="PS50075">
    <property type="entry name" value="CARRIER"/>
    <property type="match status" value="1"/>
</dbReference>
<evidence type="ECO:0000256" key="2">
    <source>
        <dbReference type="ARBA" id="ARBA00022450"/>
    </source>
</evidence>
<dbReference type="Gene3D" id="3.90.180.10">
    <property type="entry name" value="Medium-chain alcohol dehydrogenases, catalytic domain"/>
    <property type="match status" value="1"/>
</dbReference>
<dbReference type="Pfam" id="PF14765">
    <property type="entry name" value="PS-DH"/>
    <property type="match status" value="1"/>
</dbReference>
<organism evidence="13 14">
    <name type="scientific">Streptomyces agglomeratus</name>
    <dbReference type="NCBI Taxonomy" id="285458"/>
    <lineage>
        <taxon>Bacteria</taxon>
        <taxon>Bacillati</taxon>
        <taxon>Actinomycetota</taxon>
        <taxon>Actinomycetes</taxon>
        <taxon>Kitasatosporales</taxon>
        <taxon>Streptomycetaceae</taxon>
        <taxon>Streptomyces</taxon>
    </lineage>
</organism>
<evidence type="ECO:0000256" key="6">
    <source>
        <dbReference type="ARBA" id="ARBA00023194"/>
    </source>
</evidence>
<comment type="pathway">
    <text evidence="1">Antibiotic biosynthesis.</text>
</comment>
<evidence type="ECO:0000259" key="12">
    <source>
        <dbReference type="PROSITE" id="PS52019"/>
    </source>
</evidence>
<dbReference type="InterPro" id="IPR020843">
    <property type="entry name" value="ER"/>
</dbReference>
<dbReference type="Pfam" id="PF08659">
    <property type="entry name" value="KR"/>
    <property type="match status" value="1"/>
</dbReference>
<dbReference type="InterPro" id="IPR050091">
    <property type="entry name" value="PKS_NRPS_Biosynth_Enz"/>
</dbReference>
<dbReference type="InterPro" id="IPR020806">
    <property type="entry name" value="PKS_PP-bd"/>
</dbReference>
<dbReference type="InterPro" id="IPR014030">
    <property type="entry name" value="Ketoacyl_synth_N"/>
</dbReference>
<dbReference type="Pfam" id="PF02801">
    <property type="entry name" value="Ketoacyl-synt_C"/>
    <property type="match status" value="1"/>
</dbReference>
<dbReference type="SMART" id="SM00827">
    <property type="entry name" value="PKS_AT"/>
    <property type="match status" value="1"/>
</dbReference>
<keyword evidence="2" id="KW-0596">Phosphopantetheine</keyword>
<dbReference type="PROSITE" id="PS52019">
    <property type="entry name" value="PKS_MFAS_DH"/>
    <property type="match status" value="1"/>
</dbReference>
<dbReference type="GO" id="GO:0017000">
    <property type="term" value="P:antibiotic biosynthetic process"/>
    <property type="evidence" value="ECO:0007669"/>
    <property type="project" value="UniProtKB-KW"/>
</dbReference>
<keyword evidence="3" id="KW-0597">Phosphoprotein</keyword>
<dbReference type="GO" id="GO:0006633">
    <property type="term" value="P:fatty acid biosynthetic process"/>
    <property type="evidence" value="ECO:0007669"/>
    <property type="project" value="InterPro"/>
</dbReference>
<keyword evidence="8" id="KW-0012">Acyltransferase</keyword>
<dbReference type="InterPro" id="IPR013149">
    <property type="entry name" value="ADH-like_C"/>
</dbReference>
<dbReference type="GO" id="GO:0004312">
    <property type="term" value="F:fatty acid synthase activity"/>
    <property type="evidence" value="ECO:0007669"/>
    <property type="project" value="TreeGrafter"/>
</dbReference>
<dbReference type="SUPFAM" id="SSF51735">
    <property type="entry name" value="NAD(P)-binding Rossmann-fold domains"/>
    <property type="match status" value="3"/>
</dbReference>
<dbReference type="PROSITE" id="PS52004">
    <property type="entry name" value="KS3_2"/>
    <property type="match status" value="1"/>
</dbReference>
<dbReference type="InterPro" id="IPR042104">
    <property type="entry name" value="PKS_dehydratase_sf"/>
</dbReference>
<dbReference type="InterPro" id="IPR049551">
    <property type="entry name" value="PKS_DH_C"/>
</dbReference>
<dbReference type="InterPro" id="IPR016035">
    <property type="entry name" value="Acyl_Trfase/lysoPLipase"/>
</dbReference>
<dbReference type="InterPro" id="IPR049552">
    <property type="entry name" value="PKS_DH_N"/>
</dbReference>
<dbReference type="Pfam" id="PF00698">
    <property type="entry name" value="Acyl_transf_1"/>
    <property type="match status" value="1"/>
</dbReference>
<dbReference type="PANTHER" id="PTHR43775">
    <property type="entry name" value="FATTY ACID SYNTHASE"/>
    <property type="match status" value="1"/>
</dbReference>
<dbReference type="InterPro" id="IPR020807">
    <property type="entry name" value="PKS_DH"/>
</dbReference>
<feature type="domain" description="Carrier" evidence="10">
    <location>
        <begin position="2426"/>
        <end position="2500"/>
    </location>
</feature>
<dbReference type="InterPro" id="IPR001227">
    <property type="entry name" value="Ac_transferase_dom_sf"/>
</dbReference>
<dbReference type="Gene3D" id="3.10.129.110">
    <property type="entry name" value="Polyketide synthase dehydratase"/>
    <property type="match status" value="1"/>
</dbReference>
<dbReference type="InterPro" id="IPR011032">
    <property type="entry name" value="GroES-like_sf"/>
</dbReference>
<evidence type="ECO:0000313" key="14">
    <source>
        <dbReference type="Proteomes" id="UP000095759"/>
    </source>
</evidence>
<dbReference type="GO" id="GO:0004315">
    <property type="term" value="F:3-oxoacyl-[acyl-carrier-protein] synthase activity"/>
    <property type="evidence" value="ECO:0007669"/>
    <property type="project" value="InterPro"/>
</dbReference>
<dbReference type="PROSITE" id="PS00012">
    <property type="entry name" value="PHOSPHOPANTETHEINE"/>
    <property type="match status" value="1"/>
</dbReference>
<keyword evidence="6" id="KW-0045">Antibiotic biosynthesis</keyword>
<dbReference type="InterPro" id="IPR049900">
    <property type="entry name" value="PKS_mFAS_DH"/>
</dbReference>
<dbReference type="SUPFAM" id="SSF53901">
    <property type="entry name" value="Thiolase-like"/>
    <property type="match status" value="1"/>
</dbReference>
<dbReference type="Pfam" id="PF00550">
    <property type="entry name" value="PP-binding"/>
    <property type="match status" value="1"/>
</dbReference>
<feature type="active site" description="Proton donor; for dehydratase activity" evidence="9">
    <location>
        <position position="1118"/>
    </location>
</feature>
<accession>A0A1E5PHM2</accession>
<comment type="caution">
    <text evidence="13">The sequence shown here is derived from an EMBL/GenBank/DDBJ whole genome shotgun (WGS) entry which is preliminary data.</text>
</comment>
<keyword evidence="7" id="KW-0511">Multifunctional enzyme</keyword>
<dbReference type="InterPro" id="IPR009081">
    <property type="entry name" value="PP-bd_ACP"/>
</dbReference>
<evidence type="ECO:0000259" key="10">
    <source>
        <dbReference type="PROSITE" id="PS50075"/>
    </source>
</evidence>
<dbReference type="SUPFAM" id="SSF55048">
    <property type="entry name" value="Probable ACP-binding domain of malonyl-CoA ACP transacylase"/>
    <property type="match status" value="1"/>
</dbReference>
<dbReference type="SUPFAM" id="SSF50129">
    <property type="entry name" value="GroES-like"/>
    <property type="match status" value="1"/>
</dbReference>
<dbReference type="PROSITE" id="PS01162">
    <property type="entry name" value="QOR_ZETA_CRYSTAL"/>
    <property type="match status" value="1"/>
</dbReference>
<sequence length="2508" mass="264293">MTVEIQASEPLPGSVSGGLPGDAVAVVGVGLRLPGRIRTLNGLWAALEGERDLVGEVPADRFDTGAFVAADAGRAGKSYTGAGGFLDDVASFDAGYFGIAPKEATRIDPQQRLLLECAVEAFDDAAIDPATLAGSDTAVVIGVSSHDYSDLQARRLRTYNPYTMGGSAACNTANRLSYVFDFQGPSNAVDTACSSALTAVHQACEALRMGRSPLAIAGGVNVLLSPAGFAGFSGASMLSPTGRCRPFSASADGYVRSEGAGVLLLKPLSAALADGDRVHALILASGINADGRTAGLALPSARSQAALLERVYASAGIKPSDVAYVEAHGTGTQAGDPVECEALGRALGAGRTGGPLLVGSVKSNIGHMESAAGVAGLLKGLLVLREGRIPPTLHGVPQNPAIDFAGLGLEPVVEARPLPEAGRGVVGVNSFGFGGANAHVVLAAPPAPAQSSGRKVVAQGTRLPVVVSARTSRALTDAAHEWAAHFEDQAQKHAEGADRRFCDDAFTASRRRAGREQRIAVLAEGAVEAAAALRSVASGRPAAAVAVEEAVVRGRVAFVFNGNGAQWVGMGAELLGGDAAFAAEVAAVDRELAPLLGWSVQAELSASADPGRWERTEVTQPLLFTVQAGVVAALAARGIEPLAAMGHSVGEVAAAYCAGALTRSQACRVVAERSRAQAATAGAGRMAAAGLGEEAARRLLADNGFAERLVVAAVNSDQDVTIAGEAQALEALGAQMDAEGVFFRDLGLDYAFHTPAMDRIQKPLAEALADLRPDKCRIPLISTVTGRSVEGTELDAAYWWRNVREPVRFAEAAGVLVDEELQCDVLVEVGPHPVLSGYLRRVAANNAQTVAVIATLSRIQPGPAALDAALTRLLAVGAQVDWKVFFPQRGVVTNLPSYPWQRERHWNGHSDWWLEESGQQTSAPVRQPLLGTRQPVAEPVWRQQMNPDALAWMADHTVQGAVVWPAAAFTDMALAAGFEVFDAPAEITGLTFDRALVLPFDDPDMDVALSTSLDADGGFAVSSRSGEQQDWNEHARGRVRRLLRDQPQALDLGEIRSRLTGLLSPMEHYAACARAGLPYGPAFRPLTALHTGAGEILAEYAATMEAAPGHQAHPTVLDGALQAGMPLLAAVSDDSCPYLPSGIETVRCWHPMPERGLVHVRARLVTTQEAVWDITVSDLGGTVALELLGCHLRRFEAGARTRPQQLTEVLRAAPLPAEPARPAPLPAPTDVFAACAPEMATLTAAWTASPYDRFRTRVMEMTGHFAGAAVRELLPGAQTVSVEALIASGVDVKYTQLLRTLLGTAAEHGVLRSEGPGRWRLAKKPTPEPLFAALLGDFPGEAATALAYGACGQHLTRVLRGQSDPLELLFSDADSMANRFYDGAPILAYHGRLAATLMASTIARWPQDRPLRILEVGAGTGATTAAMLPHLPRERAHYTFTDISSAFFPQAKNRFAAYDFVDYRVLDLESDPVEQGFTPSSFDLVVASNVLHATTDLAATLRRVADLLADGGHLLAVESHSHEALAPVFGLLDTFWSATDRELRPDGPLLAHDRWKDFLHECGFTGTAQTGNPASFALSDHSVLLTARRPRSHAPATAPRTEEVLARRWLVGALPGQRQDPSPAQSSVLAALRDRTAAAVQTTSVDDTTASWKGLLCAEQPPTDLVLFTEEGTAASPAEATDAAVRHLAVFRALSAACKQRTDTRDLTVWLIATSSHTTVSAPPAAEHGGAWGGARTLANEHPELTVRRIALTGARDEGQHKELAERVVAELLARPEEDEVLLTPAGRFATVVRPLSPPVTGSASSSYTLTLDDPGLHYRLAWRPAEVPTPHAGEIVIAVAAAALNYRDIMIATGRVPAVASSRMPYTADVGLECAGVVSAVGPGVTQVAVGDRVAGLARGCFGTYALARADRVMALPAEMSFAAASTLPVAFATVHHSLNHLARLAPGETLLVHGAAGGVGLAALQYARRAGAQVIATAGTPAKRDLLRLLGVEHVLDSRRLDFAEQVKDLTGGAGVDVVLNSLAGEALVRSVGLLKPHGRFLELGKRDFLQDSSLPLAPFLHNLTFFGVDLSPMMSGPSPLMDQHLSTLTKAVHAGDYTALPYRSYPAHRIDEAFTNLQHSRHTGKIVVTFDSEVPVRRPAGRPVLDPDATYLITGGLGGFGAATARHLAARGARHLTLISRRGENAPEAAQLLAHLRGCGTETTVHAADISDEAALLRVLDDVDTSGRRLAGIIHAAMVLDDAPLAELGDDRLRAVLAPKMTGGLLLDTLTRERALDFFVVYSSAAALAGNIGQAAYVAGNLVLEGLVRDRRNAGLPALAVQWGAITDSGYVHRTGRSEEMTAIGLGHLTAAGALNRLDELLSHPDTATAAVGFFDWDRLQQHVMPTLTAPRTAGLLKGRRDSDTADQWRDTLAATSADETVRLVEDKLAELLAVVLQTTPERIDRSRRLDLLGVDSLMAVELSSAISTSIGCDLPVVELTGAGHLTDLALRVLARLGNRTHTGN</sequence>
<dbReference type="GO" id="GO:0031177">
    <property type="term" value="F:phosphopantetheine binding"/>
    <property type="evidence" value="ECO:0007669"/>
    <property type="project" value="InterPro"/>
</dbReference>
<dbReference type="SMART" id="SM00826">
    <property type="entry name" value="PKS_DH"/>
    <property type="match status" value="1"/>
</dbReference>
<dbReference type="SMART" id="SM00825">
    <property type="entry name" value="PKS_KS"/>
    <property type="match status" value="1"/>
</dbReference>
<evidence type="ECO:0000256" key="1">
    <source>
        <dbReference type="ARBA" id="ARBA00004792"/>
    </source>
</evidence>
<dbReference type="PANTHER" id="PTHR43775:SF37">
    <property type="entry name" value="SI:DKEY-61P9.11"/>
    <property type="match status" value="1"/>
</dbReference>
<dbReference type="InterPro" id="IPR002364">
    <property type="entry name" value="Quin_OxRdtase/zeta-crystal_CS"/>
</dbReference>
<dbReference type="FunFam" id="3.40.50.720:FF:000209">
    <property type="entry name" value="Polyketide synthase Pks12"/>
    <property type="match status" value="1"/>
</dbReference>
<dbReference type="InterPro" id="IPR018201">
    <property type="entry name" value="Ketoacyl_synth_AS"/>
</dbReference>
<dbReference type="RefSeq" id="WP_069935743.1">
    <property type="nucleotide sequence ID" value="NZ_MEHJ01000001.1"/>
</dbReference>
<dbReference type="InterPro" id="IPR036291">
    <property type="entry name" value="NAD(P)-bd_dom_sf"/>
</dbReference>
<dbReference type="EMBL" id="MEHJ01000001">
    <property type="protein sequence ID" value="OEJ28874.1"/>
    <property type="molecule type" value="Genomic_DNA"/>
</dbReference>
<dbReference type="InterPro" id="IPR036736">
    <property type="entry name" value="ACP-like_sf"/>
</dbReference>
<dbReference type="Gene3D" id="3.40.366.10">
    <property type="entry name" value="Malonyl-Coenzyme A Acyl Carrier Protein, domain 2"/>
    <property type="match status" value="1"/>
</dbReference>
<dbReference type="CDD" id="cd05195">
    <property type="entry name" value="enoyl_red"/>
    <property type="match status" value="1"/>
</dbReference>
<evidence type="ECO:0000313" key="13">
    <source>
        <dbReference type="EMBL" id="OEJ28874.1"/>
    </source>
</evidence>
<dbReference type="InterPro" id="IPR032821">
    <property type="entry name" value="PKS_assoc"/>
</dbReference>
<proteinExistence type="predicted"/>
<dbReference type="InterPro" id="IPR020841">
    <property type="entry name" value="PKS_Beta-ketoAc_synthase_dom"/>
</dbReference>
<gene>
    <name evidence="13" type="ORF">AS594_35030</name>
</gene>
<dbReference type="Gene3D" id="3.30.70.3290">
    <property type="match status" value="1"/>
</dbReference>
<dbReference type="InterPro" id="IPR014043">
    <property type="entry name" value="Acyl_transferase_dom"/>
</dbReference>
<dbReference type="SUPFAM" id="SSF52151">
    <property type="entry name" value="FabD/lysophospholipase-like"/>
    <property type="match status" value="1"/>
</dbReference>
<feature type="active site" description="Proton acceptor; for dehydratase activity" evidence="9">
    <location>
        <position position="956"/>
    </location>
</feature>
<dbReference type="Gene3D" id="3.40.47.10">
    <property type="match status" value="1"/>
</dbReference>
<dbReference type="InterPro" id="IPR013154">
    <property type="entry name" value="ADH-like_N"/>
</dbReference>
<reference evidence="13 14" key="1">
    <citation type="submission" date="2016-08" db="EMBL/GenBank/DDBJ databases">
        <title>Complete genome sequence of Streptomyces agglomeratus strain 6-3-2, a novel anti-MRSA actinomycete isolated from Wuli of Tebit, China.</title>
        <authorList>
            <person name="Chen X."/>
        </authorList>
    </citation>
    <scope>NUCLEOTIDE SEQUENCE [LARGE SCALE GENOMIC DNA]</scope>
    <source>
        <strain evidence="13 14">6-3-2</strain>
    </source>
</reference>
<evidence type="ECO:0000256" key="7">
    <source>
        <dbReference type="ARBA" id="ARBA00023268"/>
    </source>
</evidence>
<dbReference type="Pfam" id="PF21089">
    <property type="entry name" value="PKS_DH_N"/>
    <property type="match status" value="1"/>
</dbReference>
<dbReference type="InterPro" id="IPR057326">
    <property type="entry name" value="KR_dom"/>
</dbReference>
<dbReference type="Pfam" id="PF00107">
    <property type="entry name" value="ADH_zinc_N"/>
    <property type="match status" value="1"/>
</dbReference>
<dbReference type="Proteomes" id="UP000095759">
    <property type="component" value="Unassembled WGS sequence"/>
</dbReference>
<dbReference type="Gene3D" id="3.40.50.720">
    <property type="entry name" value="NAD(P)-binding Rossmann-like Domain"/>
    <property type="match status" value="3"/>
</dbReference>
<dbReference type="Gene3D" id="1.10.1200.10">
    <property type="entry name" value="ACP-like"/>
    <property type="match status" value="1"/>
</dbReference>
<dbReference type="SUPFAM" id="SSF47336">
    <property type="entry name" value="ACP-like"/>
    <property type="match status" value="1"/>
</dbReference>
<dbReference type="Pfam" id="PF08240">
    <property type="entry name" value="ADH_N"/>
    <property type="match status" value="1"/>
</dbReference>
<evidence type="ECO:0000256" key="3">
    <source>
        <dbReference type="ARBA" id="ARBA00022553"/>
    </source>
</evidence>
<dbReference type="SUPFAM" id="SSF53335">
    <property type="entry name" value="S-adenosyl-L-methionine-dependent methyltransferases"/>
    <property type="match status" value="1"/>
</dbReference>
<dbReference type="PROSITE" id="PS00606">
    <property type="entry name" value="KS3_1"/>
    <property type="match status" value="1"/>
</dbReference>
<dbReference type="InterPro" id="IPR014031">
    <property type="entry name" value="Ketoacyl_synth_C"/>
</dbReference>
<dbReference type="SMART" id="SM00823">
    <property type="entry name" value="PKS_PP"/>
    <property type="match status" value="1"/>
</dbReference>
<keyword evidence="5" id="KW-0521">NADP</keyword>
<feature type="region of interest" description="C-terminal hotdog fold" evidence="9">
    <location>
        <begin position="1060"/>
        <end position="1201"/>
    </location>
</feature>
<keyword evidence="4" id="KW-0808">Transferase</keyword>
<feature type="domain" description="Ketosynthase family 3 (KS3)" evidence="11">
    <location>
        <begin position="21"/>
        <end position="444"/>
    </location>
</feature>
<evidence type="ECO:0000256" key="4">
    <source>
        <dbReference type="ARBA" id="ARBA00022679"/>
    </source>
</evidence>
<dbReference type="Gene3D" id="3.40.50.150">
    <property type="entry name" value="Vaccinia Virus protein VP39"/>
    <property type="match status" value="1"/>
</dbReference>
<dbReference type="InterPro" id="IPR006162">
    <property type="entry name" value="Ppantetheine_attach_site"/>
</dbReference>
<feature type="domain" description="PKS/mFAS DH" evidence="12">
    <location>
        <begin position="923"/>
        <end position="1201"/>
    </location>
</feature>
<dbReference type="InterPro" id="IPR029063">
    <property type="entry name" value="SAM-dependent_MTases_sf"/>
</dbReference>
<dbReference type="InterPro" id="IPR016036">
    <property type="entry name" value="Malonyl_transacylase_ACP-bd"/>
</dbReference>
<evidence type="ECO:0000256" key="5">
    <source>
        <dbReference type="ARBA" id="ARBA00022857"/>
    </source>
</evidence>
<evidence type="ECO:0000256" key="8">
    <source>
        <dbReference type="ARBA" id="ARBA00023315"/>
    </source>
</evidence>
<keyword evidence="14" id="KW-1185">Reference proteome</keyword>
<dbReference type="Pfam" id="PF08242">
    <property type="entry name" value="Methyltransf_12"/>
    <property type="match status" value="1"/>
</dbReference>
<evidence type="ECO:0000259" key="11">
    <source>
        <dbReference type="PROSITE" id="PS52004"/>
    </source>
</evidence>
<dbReference type="Pfam" id="PF16197">
    <property type="entry name" value="KAsynt_C_assoc"/>
    <property type="match status" value="1"/>
</dbReference>
<protein>
    <submittedName>
        <fullName evidence="13">Uncharacterized protein</fullName>
    </submittedName>
</protein>
<dbReference type="InterPro" id="IPR013968">
    <property type="entry name" value="PKS_KR"/>
</dbReference>
<dbReference type="Pfam" id="PF00109">
    <property type="entry name" value="ketoacyl-synt"/>
    <property type="match status" value="1"/>
</dbReference>